<dbReference type="RefSeq" id="WP_115897257.1">
    <property type="nucleotide sequence ID" value="NZ_QUNG01000004.1"/>
</dbReference>
<evidence type="ECO:0000313" key="2">
    <source>
        <dbReference type="Proteomes" id="UP000256542"/>
    </source>
</evidence>
<dbReference type="Gene3D" id="1.10.3670.10">
    <property type="entry name" value="Putative xylanase like domain"/>
    <property type="match status" value="1"/>
</dbReference>
<organism evidence="1 2">
    <name type="scientific">Marinomonas pollencensis</name>
    <dbReference type="NCBI Taxonomy" id="491954"/>
    <lineage>
        <taxon>Bacteria</taxon>
        <taxon>Pseudomonadati</taxon>
        <taxon>Pseudomonadota</taxon>
        <taxon>Gammaproteobacteria</taxon>
        <taxon>Oceanospirillales</taxon>
        <taxon>Oceanospirillaceae</taxon>
        <taxon>Marinomonas</taxon>
    </lineage>
</organism>
<dbReference type="InterPro" id="IPR010846">
    <property type="entry name" value="AmiA-like"/>
</dbReference>
<reference evidence="1 2" key="1">
    <citation type="submission" date="2018-08" db="EMBL/GenBank/DDBJ databases">
        <title>Genomic Encyclopedia of Type Strains, Phase III (KMG-III): the genomes of soil and plant-associated and newly described type strains.</title>
        <authorList>
            <person name="Whitman W."/>
        </authorList>
    </citation>
    <scope>NUCLEOTIDE SEQUENCE [LARGE SCALE GENOMIC DNA]</scope>
    <source>
        <strain evidence="1 2">CECT 7375</strain>
    </source>
</reference>
<dbReference type="Gene3D" id="2.30.260.10">
    <property type="entry name" value="putative xylanase like domain"/>
    <property type="match status" value="1"/>
</dbReference>
<name>A0A3E0DR60_9GAMM</name>
<evidence type="ECO:0000313" key="1">
    <source>
        <dbReference type="EMBL" id="REG84361.1"/>
    </source>
</evidence>
<dbReference type="Proteomes" id="UP000256542">
    <property type="component" value="Unassembled WGS sequence"/>
</dbReference>
<dbReference type="SUPFAM" id="SSF54001">
    <property type="entry name" value="Cysteine proteinases"/>
    <property type="match status" value="1"/>
</dbReference>
<comment type="caution">
    <text evidence="1">The sequence shown here is derived from an EMBL/GenBank/DDBJ whole genome shotgun (WGS) entry which is preliminary data.</text>
</comment>
<dbReference type="InterPro" id="IPR038765">
    <property type="entry name" value="Papain-like_cys_pep_sf"/>
</dbReference>
<sequence>MTDEVALKKPGVYIICCVAIAVASSVRAQNELVTQQRQVEFDRVIAENKTIGRTTQERIERLSKVLLGAPYVDGNLGEGAKGRYDQDPLSRFDVFDCTTYVETVLAGAMSQSVDDFLPNLKKIRYQDGYVSFSSRNHFPSADWLPNNRWMLSDVTQKIGASQTRFAKTLIDKKSWYQHMRITRLQGLELPSEAKKNRLLELQQLGTQYAPEWVTTPYIPLTAVFQKSPVSEQKHAQQVSAMHHLENDPKLSKKAKQTALRELAIKQHLENSTINTALLKRIPNGSVISMVRPNYQVKQWIGTNMNITHQAIAIHKKGRLYIRNASLLKKEVVDQDFVTYFSRYLENSSLKGFNVQLPTF</sequence>
<dbReference type="AlphaFoldDB" id="A0A3E0DR60"/>
<dbReference type="EMBL" id="QUNG01000004">
    <property type="protein sequence ID" value="REG84361.1"/>
    <property type="molecule type" value="Genomic_DNA"/>
</dbReference>
<gene>
    <name evidence="1" type="ORF">DFP81_104241</name>
</gene>
<dbReference type="Pfam" id="PF07313">
    <property type="entry name" value="AmiA-like"/>
    <property type="match status" value="1"/>
</dbReference>
<proteinExistence type="predicted"/>
<protein>
    <submittedName>
        <fullName evidence="1">Uncharacterized protein DUF1460</fullName>
    </submittedName>
</protein>
<dbReference type="OrthoDB" id="8740273at2"/>
<keyword evidence="2" id="KW-1185">Reference proteome</keyword>
<accession>A0A3E0DR60</accession>